<sequence length="201" mass="22943">MADRSSEADRLVFDADRSVSFFDERGGGAAAKILRRSKVLPRERALPFGFALGVPRELPSERALPLCFDFDLGVLPRKRALPFDLDESERSFRTFPIARFRTRVSVHLERSPPLSLGRDFVDGPVRPSDRIPIRPNGRIPVRPNDRIPVRPNDRIPVRPNDRIPVRPNDRIPVRPNGRVPVRPNDRVPVRPNGRVLVRLQH</sequence>
<feature type="region of interest" description="Disordered" evidence="1">
    <location>
        <begin position="117"/>
        <end position="189"/>
    </location>
</feature>
<feature type="compositionally biased region" description="Basic and acidic residues" evidence="1">
    <location>
        <begin position="143"/>
        <end position="172"/>
    </location>
</feature>
<dbReference type="Proteomes" id="UP000053144">
    <property type="component" value="Chromosome 1"/>
</dbReference>
<accession>A0A0L9TK87</accession>
<dbReference type="AlphaFoldDB" id="A0A0L9TK87"/>
<dbReference type="EMBL" id="CM003371">
    <property type="protein sequence ID" value="KOM30950.1"/>
    <property type="molecule type" value="Genomic_DNA"/>
</dbReference>
<protein>
    <submittedName>
        <fullName evidence="2">Uncharacterized protein</fullName>
    </submittedName>
</protein>
<proteinExistence type="predicted"/>
<reference evidence="3" key="1">
    <citation type="journal article" date="2015" name="Proc. Natl. Acad. Sci. U.S.A.">
        <title>Genome sequencing of adzuki bean (Vigna angularis) provides insight into high starch and low fat accumulation and domestication.</title>
        <authorList>
            <person name="Yang K."/>
            <person name="Tian Z."/>
            <person name="Chen C."/>
            <person name="Luo L."/>
            <person name="Zhao B."/>
            <person name="Wang Z."/>
            <person name="Yu L."/>
            <person name="Li Y."/>
            <person name="Sun Y."/>
            <person name="Li W."/>
            <person name="Chen Y."/>
            <person name="Li Y."/>
            <person name="Zhang Y."/>
            <person name="Ai D."/>
            <person name="Zhao J."/>
            <person name="Shang C."/>
            <person name="Ma Y."/>
            <person name="Wu B."/>
            <person name="Wang M."/>
            <person name="Gao L."/>
            <person name="Sun D."/>
            <person name="Zhang P."/>
            <person name="Guo F."/>
            <person name="Wang W."/>
            <person name="Li Y."/>
            <person name="Wang J."/>
            <person name="Varshney R.K."/>
            <person name="Wang J."/>
            <person name="Ling H.Q."/>
            <person name="Wan P."/>
        </authorList>
    </citation>
    <scope>NUCLEOTIDE SEQUENCE</scope>
    <source>
        <strain evidence="3">cv. Jingnong 6</strain>
    </source>
</reference>
<dbReference type="Gramene" id="KOM30950">
    <property type="protein sequence ID" value="KOM30950"/>
    <property type="gene ID" value="LR48_Vigan01g050500"/>
</dbReference>
<dbReference type="STRING" id="3914.A0A0L9TK87"/>
<evidence type="ECO:0000313" key="2">
    <source>
        <dbReference type="EMBL" id="KOM30950.1"/>
    </source>
</evidence>
<name>A0A0L9TK87_PHAAN</name>
<evidence type="ECO:0000313" key="3">
    <source>
        <dbReference type="Proteomes" id="UP000053144"/>
    </source>
</evidence>
<gene>
    <name evidence="2" type="ORF">LR48_Vigan01g050500</name>
</gene>
<feature type="compositionally biased region" description="Low complexity" evidence="1">
    <location>
        <begin position="173"/>
        <end position="182"/>
    </location>
</feature>
<evidence type="ECO:0000256" key="1">
    <source>
        <dbReference type="SAM" id="MobiDB-lite"/>
    </source>
</evidence>
<organism evidence="2 3">
    <name type="scientific">Phaseolus angularis</name>
    <name type="common">Azuki bean</name>
    <name type="synonym">Vigna angularis</name>
    <dbReference type="NCBI Taxonomy" id="3914"/>
    <lineage>
        <taxon>Eukaryota</taxon>
        <taxon>Viridiplantae</taxon>
        <taxon>Streptophyta</taxon>
        <taxon>Embryophyta</taxon>
        <taxon>Tracheophyta</taxon>
        <taxon>Spermatophyta</taxon>
        <taxon>Magnoliopsida</taxon>
        <taxon>eudicotyledons</taxon>
        <taxon>Gunneridae</taxon>
        <taxon>Pentapetalae</taxon>
        <taxon>rosids</taxon>
        <taxon>fabids</taxon>
        <taxon>Fabales</taxon>
        <taxon>Fabaceae</taxon>
        <taxon>Papilionoideae</taxon>
        <taxon>50 kb inversion clade</taxon>
        <taxon>NPAAA clade</taxon>
        <taxon>indigoferoid/millettioid clade</taxon>
        <taxon>Phaseoleae</taxon>
        <taxon>Vigna</taxon>
    </lineage>
</organism>